<protein>
    <submittedName>
        <fullName evidence="2">TlpA disulfide reductase family protein</fullName>
    </submittedName>
</protein>
<evidence type="ECO:0000313" key="2">
    <source>
        <dbReference type="EMBL" id="MFC5627875.1"/>
    </source>
</evidence>
<organism evidence="2 3">
    <name type="scientific">Aliibacillus thermotolerans</name>
    <dbReference type="NCBI Taxonomy" id="1834418"/>
    <lineage>
        <taxon>Bacteria</taxon>
        <taxon>Bacillati</taxon>
        <taxon>Bacillota</taxon>
        <taxon>Bacilli</taxon>
        <taxon>Bacillales</taxon>
        <taxon>Bacillaceae</taxon>
        <taxon>Aliibacillus</taxon>
    </lineage>
</organism>
<proteinExistence type="predicted"/>
<feature type="domain" description="Thioredoxin" evidence="1">
    <location>
        <begin position="40"/>
        <end position="181"/>
    </location>
</feature>
<keyword evidence="3" id="KW-1185">Reference proteome</keyword>
<dbReference type="InterPro" id="IPR013766">
    <property type="entry name" value="Thioredoxin_domain"/>
</dbReference>
<dbReference type="Gene3D" id="3.40.30.10">
    <property type="entry name" value="Glutaredoxin"/>
    <property type="match status" value="1"/>
</dbReference>
<dbReference type="EMBL" id="JBHSPF010000015">
    <property type="protein sequence ID" value="MFC5627875.1"/>
    <property type="molecule type" value="Genomic_DNA"/>
</dbReference>
<dbReference type="InterPro" id="IPR050553">
    <property type="entry name" value="Thioredoxin_ResA/DsbE_sf"/>
</dbReference>
<sequence>MHYFKRRLMFLTMCGLIVLTGLFYQSANRATNVVPTTTPSNETVPIEKLTLTGLDEETYTLSQWMERPLIVTFFASWCEVCAETMPTLTAFYHKEKDQLQMIAINATTEERRKSDVQSFVQSAKVTFPVFYDETGEAMAAFELIGVPATFILDTDGTIHETFYGPVSPDRLKNAAMATQQK</sequence>
<name>A0ABW0U560_9BACI</name>
<reference evidence="3" key="1">
    <citation type="journal article" date="2019" name="Int. J. Syst. Evol. Microbiol.">
        <title>The Global Catalogue of Microorganisms (GCM) 10K type strain sequencing project: providing services to taxonomists for standard genome sequencing and annotation.</title>
        <authorList>
            <consortium name="The Broad Institute Genomics Platform"/>
            <consortium name="The Broad Institute Genome Sequencing Center for Infectious Disease"/>
            <person name="Wu L."/>
            <person name="Ma J."/>
        </authorList>
    </citation>
    <scope>NUCLEOTIDE SEQUENCE [LARGE SCALE GENOMIC DNA]</scope>
    <source>
        <strain evidence="3">CGMCC 1.15790</strain>
    </source>
</reference>
<dbReference type="CDD" id="cd02966">
    <property type="entry name" value="TlpA_like_family"/>
    <property type="match status" value="1"/>
</dbReference>
<dbReference type="PANTHER" id="PTHR42852">
    <property type="entry name" value="THIOL:DISULFIDE INTERCHANGE PROTEIN DSBE"/>
    <property type="match status" value="1"/>
</dbReference>
<dbReference type="Proteomes" id="UP001596143">
    <property type="component" value="Unassembled WGS sequence"/>
</dbReference>
<accession>A0ABW0U560</accession>
<dbReference type="SUPFAM" id="SSF52833">
    <property type="entry name" value="Thioredoxin-like"/>
    <property type="match status" value="1"/>
</dbReference>
<dbReference type="Pfam" id="PF08534">
    <property type="entry name" value="Redoxin"/>
    <property type="match status" value="1"/>
</dbReference>
<dbReference type="InterPro" id="IPR013740">
    <property type="entry name" value="Redoxin"/>
</dbReference>
<evidence type="ECO:0000313" key="3">
    <source>
        <dbReference type="Proteomes" id="UP001596143"/>
    </source>
</evidence>
<evidence type="ECO:0000259" key="1">
    <source>
        <dbReference type="PROSITE" id="PS51352"/>
    </source>
</evidence>
<dbReference type="PANTHER" id="PTHR42852:SF17">
    <property type="entry name" value="THIOREDOXIN-LIKE PROTEIN HI_1115"/>
    <property type="match status" value="1"/>
</dbReference>
<gene>
    <name evidence="2" type="ORF">ACFPTR_03065</name>
</gene>
<dbReference type="PROSITE" id="PS51352">
    <property type="entry name" value="THIOREDOXIN_2"/>
    <property type="match status" value="1"/>
</dbReference>
<comment type="caution">
    <text evidence="2">The sequence shown here is derived from an EMBL/GenBank/DDBJ whole genome shotgun (WGS) entry which is preliminary data.</text>
</comment>
<dbReference type="InterPro" id="IPR036249">
    <property type="entry name" value="Thioredoxin-like_sf"/>
</dbReference>
<dbReference type="RefSeq" id="WP_270896233.1">
    <property type="nucleotide sequence ID" value="NZ_JBHSPF010000015.1"/>
</dbReference>